<sequence length="419" mass="43319">MSDSGKRAGLLVLIASFAGHGGNYLFYVLAARLVSTPADFAAITALIAVGTITWMPVNGVQMSVTRNVAVLRTSGTPGELSAYLRQQGRRMGIACLVIAAVIAGLSPVLADRLHLGSPQPVVLAALWIGMTCMLLVLTGATQGLERFGYVAFALAGPLGALRPILLPLCMLVAGMSGSMWAMMFATVIGLAVMFPPVVKAAKPTPTTPPASTNTLATMIGLLAFSSLTNVDLLVGQAMLAEADRAVYASAVLLGKVALFAPAALAMVLLPRAAAALERGESAEQAVLKTLALTGAAGLAVALVLWLMPTWVLTVTFGPEYAPSKPLLPALALVMTAAAVLWVHLTFAIARKSMRMIVGLVGVAVGHWVLLALFHDSPWEIIAASGIAVGVALVVVESGSRSGSVRMLLRVAKSRKAVVG</sequence>
<accession>A0A7W9HR51</accession>
<feature type="transmembrane region" description="Helical" evidence="6">
    <location>
        <begin position="91"/>
        <end position="109"/>
    </location>
</feature>
<feature type="transmembrane region" description="Helical" evidence="6">
    <location>
        <begin position="380"/>
        <end position="399"/>
    </location>
</feature>
<feature type="transmembrane region" description="Helical" evidence="6">
    <location>
        <begin position="147"/>
        <end position="173"/>
    </location>
</feature>
<feature type="transmembrane region" description="Helical" evidence="6">
    <location>
        <begin position="356"/>
        <end position="374"/>
    </location>
</feature>
<dbReference type="EMBL" id="JACHMO010000001">
    <property type="protein sequence ID" value="MBB5806947.1"/>
    <property type="molecule type" value="Genomic_DNA"/>
</dbReference>
<keyword evidence="8" id="KW-1185">Reference proteome</keyword>
<name>A0A7W9HR51_9PSEU</name>
<dbReference type="PANTHER" id="PTHR30250:SF11">
    <property type="entry name" value="O-ANTIGEN TRANSPORTER-RELATED"/>
    <property type="match status" value="1"/>
</dbReference>
<dbReference type="Proteomes" id="UP000552097">
    <property type="component" value="Unassembled WGS sequence"/>
</dbReference>
<feature type="transmembrane region" description="Helical" evidence="6">
    <location>
        <begin position="40"/>
        <end position="57"/>
    </location>
</feature>
<gene>
    <name evidence="7" type="ORF">F4560_006715</name>
</gene>
<dbReference type="GO" id="GO:0005886">
    <property type="term" value="C:plasma membrane"/>
    <property type="evidence" value="ECO:0007669"/>
    <property type="project" value="UniProtKB-SubCell"/>
</dbReference>
<feature type="transmembrane region" description="Helical" evidence="6">
    <location>
        <begin position="245"/>
        <end position="269"/>
    </location>
</feature>
<comment type="caution">
    <text evidence="7">The sequence shown here is derived from an EMBL/GenBank/DDBJ whole genome shotgun (WGS) entry which is preliminary data.</text>
</comment>
<evidence type="ECO:0000256" key="4">
    <source>
        <dbReference type="ARBA" id="ARBA00022989"/>
    </source>
</evidence>
<feature type="transmembrane region" description="Helical" evidence="6">
    <location>
        <begin position="290"/>
        <end position="307"/>
    </location>
</feature>
<reference evidence="7 8" key="1">
    <citation type="submission" date="2020-08" db="EMBL/GenBank/DDBJ databases">
        <title>Sequencing the genomes of 1000 actinobacteria strains.</title>
        <authorList>
            <person name="Klenk H.-P."/>
        </authorList>
    </citation>
    <scope>NUCLEOTIDE SEQUENCE [LARGE SCALE GENOMIC DNA]</scope>
    <source>
        <strain evidence="7 8">DSM 45486</strain>
    </source>
</reference>
<keyword evidence="2" id="KW-1003">Cell membrane</keyword>
<dbReference type="PANTHER" id="PTHR30250">
    <property type="entry name" value="PST FAMILY PREDICTED COLANIC ACID TRANSPORTER"/>
    <property type="match status" value="1"/>
</dbReference>
<dbReference type="AlphaFoldDB" id="A0A7W9HR51"/>
<keyword evidence="4 6" id="KW-1133">Transmembrane helix</keyword>
<evidence type="ECO:0000256" key="5">
    <source>
        <dbReference type="ARBA" id="ARBA00023136"/>
    </source>
</evidence>
<keyword evidence="3 6" id="KW-0812">Transmembrane</keyword>
<keyword evidence="5 6" id="KW-0472">Membrane</keyword>
<feature type="transmembrane region" description="Helical" evidence="6">
    <location>
        <begin position="121"/>
        <end position="140"/>
    </location>
</feature>
<evidence type="ECO:0000256" key="6">
    <source>
        <dbReference type="SAM" id="Phobius"/>
    </source>
</evidence>
<protein>
    <submittedName>
        <fullName evidence="7">O-antigen/teichoic acid export membrane protein</fullName>
    </submittedName>
</protein>
<evidence type="ECO:0000256" key="1">
    <source>
        <dbReference type="ARBA" id="ARBA00004651"/>
    </source>
</evidence>
<evidence type="ECO:0000256" key="2">
    <source>
        <dbReference type="ARBA" id="ARBA00022475"/>
    </source>
</evidence>
<comment type="subcellular location">
    <subcellularLocation>
        <location evidence="1">Cell membrane</location>
        <topology evidence="1">Multi-pass membrane protein</topology>
    </subcellularLocation>
</comment>
<feature type="transmembrane region" description="Helical" evidence="6">
    <location>
        <begin position="219"/>
        <end position="239"/>
    </location>
</feature>
<evidence type="ECO:0000256" key="3">
    <source>
        <dbReference type="ARBA" id="ARBA00022692"/>
    </source>
</evidence>
<evidence type="ECO:0000313" key="7">
    <source>
        <dbReference type="EMBL" id="MBB5806947.1"/>
    </source>
</evidence>
<feature type="transmembrane region" description="Helical" evidence="6">
    <location>
        <begin position="327"/>
        <end position="349"/>
    </location>
</feature>
<dbReference type="InterPro" id="IPR050833">
    <property type="entry name" value="Poly_Biosynth_Transport"/>
</dbReference>
<organism evidence="7 8">
    <name type="scientific">Saccharothrix ecbatanensis</name>
    <dbReference type="NCBI Taxonomy" id="1105145"/>
    <lineage>
        <taxon>Bacteria</taxon>
        <taxon>Bacillati</taxon>
        <taxon>Actinomycetota</taxon>
        <taxon>Actinomycetes</taxon>
        <taxon>Pseudonocardiales</taxon>
        <taxon>Pseudonocardiaceae</taxon>
        <taxon>Saccharothrix</taxon>
    </lineage>
</organism>
<feature type="transmembrane region" description="Helical" evidence="6">
    <location>
        <begin position="179"/>
        <end position="198"/>
    </location>
</feature>
<evidence type="ECO:0000313" key="8">
    <source>
        <dbReference type="Proteomes" id="UP000552097"/>
    </source>
</evidence>
<dbReference type="RefSeq" id="WP_184926871.1">
    <property type="nucleotide sequence ID" value="NZ_JACHMO010000001.1"/>
</dbReference>
<proteinExistence type="predicted"/>